<evidence type="ECO:0000256" key="2">
    <source>
        <dbReference type="ARBA" id="ARBA00005417"/>
    </source>
</evidence>
<dbReference type="RefSeq" id="WP_009656769.1">
    <property type="nucleotide sequence ID" value="NZ_CP060204.1"/>
</dbReference>
<dbReference type="InterPro" id="IPR050388">
    <property type="entry name" value="ABC_Ni/Peptide_Import"/>
</dbReference>
<keyword evidence="4" id="KW-1003">Cell membrane</keyword>
<keyword evidence="5" id="KW-0547">Nucleotide-binding</keyword>
<evidence type="ECO:0000313" key="9">
    <source>
        <dbReference type="EMBL" id="QNH54012.1"/>
    </source>
</evidence>
<gene>
    <name evidence="9" type="ORF">H1B31_09135</name>
</gene>
<dbReference type="InterPro" id="IPR027417">
    <property type="entry name" value="P-loop_NTPase"/>
</dbReference>
<evidence type="ECO:0000259" key="8">
    <source>
        <dbReference type="PROSITE" id="PS50893"/>
    </source>
</evidence>
<evidence type="ECO:0000313" key="10">
    <source>
        <dbReference type="Proteomes" id="UP000515480"/>
    </source>
</evidence>
<dbReference type="InterPro" id="IPR003593">
    <property type="entry name" value="AAA+_ATPase"/>
</dbReference>
<dbReference type="SMART" id="SM00382">
    <property type="entry name" value="AAA"/>
    <property type="match status" value="1"/>
</dbReference>
<dbReference type="SUPFAM" id="SSF52540">
    <property type="entry name" value="P-loop containing nucleoside triphosphate hydrolases"/>
    <property type="match status" value="1"/>
</dbReference>
<dbReference type="PROSITE" id="PS00211">
    <property type="entry name" value="ABC_TRANSPORTER_1"/>
    <property type="match status" value="1"/>
</dbReference>
<dbReference type="InterPro" id="IPR017871">
    <property type="entry name" value="ABC_transporter-like_CS"/>
</dbReference>
<accession>A0A7G7VIR9</accession>
<feature type="domain" description="ABC transporter" evidence="8">
    <location>
        <begin position="3"/>
        <end position="249"/>
    </location>
</feature>
<proteinExistence type="inferred from homology"/>
<keyword evidence="6 9" id="KW-0067">ATP-binding</keyword>
<dbReference type="Gene3D" id="3.40.50.300">
    <property type="entry name" value="P-loop containing nucleotide triphosphate hydrolases"/>
    <property type="match status" value="1"/>
</dbReference>
<evidence type="ECO:0000256" key="5">
    <source>
        <dbReference type="ARBA" id="ARBA00022741"/>
    </source>
</evidence>
<dbReference type="AlphaFoldDB" id="A0A7G7VIR9"/>
<evidence type="ECO:0000256" key="7">
    <source>
        <dbReference type="ARBA" id="ARBA00023136"/>
    </source>
</evidence>
<dbReference type="CDD" id="cd03257">
    <property type="entry name" value="ABC_NikE_OppD_transporters"/>
    <property type="match status" value="1"/>
</dbReference>
<dbReference type="PANTHER" id="PTHR43297">
    <property type="entry name" value="OLIGOPEPTIDE TRANSPORT ATP-BINDING PROTEIN APPD"/>
    <property type="match status" value="1"/>
</dbReference>
<name>A0A7G7VIR9_9FIRM</name>
<dbReference type="Proteomes" id="UP000515480">
    <property type="component" value="Chromosome"/>
</dbReference>
<evidence type="ECO:0000256" key="6">
    <source>
        <dbReference type="ARBA" id="ARBA00022840"/>
    </source>
</evidence>
<sequence>MLIEVRGLKIAYEGTEMVHGVDFTLKDGEVLTIVGESGSGKTTVIRAMLGCLPHVGRVTAGEILYDGKDMTKCSSEEWRHVSGKTAAMIFQDSGSMMDPIRTIGEQFVEYIQTHDTMGAKEAAAQAQDMLARMHLSNPANVMKSFPFELSGGMRQRVGVAMAMFFKPALLLADEPTSALDVTTQAQVVNEMMDICQKDGTSIVLVTHNLGVAAYMSDQIMVMQNGNVIEHGTAEEVIEHAQKDYTKELLRAVPQIGGERYDTVGA</sequence>
<evidence type="ECO:0000256" key="1">
    <source>
        <dbReference type="ARBA" id="ARBA00004202"/>
    </source>
</evidence>
<dbReference type="EMBL" id="CP060204">
    <property type="protein sequence ID" value="QNH54012.1"/>
    <property type="molecule type" value="Genomic_DNA"/>
</dbReference>
<dbReference type="Pfam" id="PF00005">
    <property type="entry name" value="ABC_tran"/>
    <property type="match status" value="1"/>
</dbReference>
<comment type="subcellular location">
    <subcellularLocation>
        <location evidence="1">Cell membrane</location>
        <topology evidence="1">Peripheral membrane protein</topology>
    </subcellularLocation>
</comment>
<keyword evidence="7" id="KW-0472">Membrane</keyword>
<dbReference type="GO" id="GO:0005524">
    <property type="term" value="F:ATP binding"/>
    <property type="evidence" value="ECO:0007669"/>
    <property type="project" value="UniProtKB-KW"/>
</dbReference>
<evidence type="ECO:0000256" key="3">
    <source>
        <dbReference type="ARBA" id="ARBA00022448"/>
    </source>
</evidence>
<reference evidence="9 10" key="1">
    <citation type="submission" date="2020-07" db="EMBL/GenBank/DDBJ databases">
        <title>Complete genome and description of Selenomonas timonensis sp. nov., a new bacterium isolated from a gingivitis subject.</title>
        <authorList>
            <person name="Antezack A."/>
        </authorList>
    </citation>
    <scope>NUCLEOTIDE SEQUENCE [LARGE SCALE GENOMIC DNA]</scope>
    <source>
        <strain evidence="9 10">Marseille-Q3039</strain>
    </source>
</reference>
<dbReference type="GO" id="GO:0016887">
    <property type="term" value="F:ATP hydrolysis activity"/>
    <property type="evidence" value="ECO:0007669"/>
    <property type="project" value="InterPro"/>
</dbReference>
<dbReference type="PANTHER" id="PTHR43297:SF2">
    <property type="entry name" value="DIPEPTIDE TRANSPORT ATP-BINDING PROTEIN DPPD"/>
    <property type="match status" value="1"/>
</dbReference>
<organism evidence="9 10">
    <name type="scientific">Selenomonas timonae</name>
    <dbReference type="NCBI Taxonomy" id="2754044"/>
    <lineage>
        <taxon>Bacteria</taxon>
        <taxon>Bacillati</taxon>
        <taxon>Bacillota</taxon>
        <taxon>Negativicutes</taxon>
        <taxon>Selenomonadales</taxon>
        <taxon>Selenomonadaceae</taxon>
        <taxon>Selenomonas</taxon>
    </lineage>
</organism>
<protein>
    <submittedName>
        <fullName evidence="9">ABC transporter ATP-binding protein</fullName>
    </submittedName>
</protein>
<dbReference type="KEGG" id="stim:H1B31_09135"/>
<comment type="similarity">
    <text evidence="2">Belongs to the ABC transporter superfamily.</text>
</comment>
<dbReference type="InterPro" id="IPR003439">
    <property type="entry name" value="ABC_transporter-like_ATP-bd"/>
</dbReference>
<evidence type="ECO:0000256" key="4">
    <source>
        <dbReference type="ARBA" id="ARBA00022475"/>
    </source>
</evidence>
<keyword evidence="3" id="KW-0813">Transport</keyword>
<dbReference type="PROSITE" id="PS50893">
    <property type="entry name" value="ABC_TRANSPORTER_2"/>
    <property type="match status" value="1"/>
</dbReference>
<dbReference type="GO" id="GO:0005886">
    <property type="term" value="C:plasma membrane"/>
    <property type="evidence" value="ECO:0007669"/>
    <property type="project" value="UniProtKB-SubCell"/>
</dbReference>
<keyword evidence="10" id="KW-1185">Reference proteome</keyword>